<dbReference type="AlphaFoldDB" id="A0A2W5B403"/>
<feature type="region of interest" description="Disordered" evidence="1">
    <location>
        <begin position="1"/>
        <end position="21"/>
    </location>
</feature>
<organism evidence="3 4">
    <name type="scientific">Corynebacterium urealyticum</name>
    <dbReference type="NCBI Taxonomy" id="43771"/>
    <lineage>
        <taxon>Bacteria</taxon>
        <taxon>Bacillati</taxon>
        <taxon>Actinomycetota</taxon>
        <taxon>Actinomycetes</taxon>
        <taxon>Mycobacteriales</taxon>
        <taxon>Corynebacteriaceae</taxon>
        <taxon>Corynebacterium</taxon>
    </lineage>
</organism>
<dbReference type="Proteomes" id="UP000249451">
    <property type="component" value="Unassembled WGS sequence"/>
</dbReference>
<dbReference type="PANTHER" id="PTHR43194">
    <property type="entry name" value="HYDROLASE ALPHA/BETA FOLD FAMILY"/>
    <property type="match status" value="1"/>
</dbReference>
<reference evidence="3 4" key="1">
    <citation type="submission" date="2017-11" db="EMBL/GenBank/DDBJ databases">
        <title>Infants hospitalized years apart are colonized by the same room-sourced microbial strains.</title>
        <authorList>
            <person name="Brooks B."/>
            <person name="Olm M.R."/>
            <person name="Firek B.A."/>
            <person name="Baker R."/>
            <person name="Thomas B.C."/>
            <person name="Morowitz M.J."/>
            <person name="Banfield J.F."/>
        </authorList>
    </citation>
    <scope>NUCLEOTIDE SEQUENCE [LARGE SCALE GENOMIC DNA]</scope>
    <source>
        <strain evidence="3">S2_012_000_R3_87</strain>
    </source>
</reference>
<name>A0A2W5B403_9CORY</name>
<dbReference type="Pfam" id="PF12697">
    <property type="entry name" value="Abhydrolase_6"/>
    <property type="match status" value="1"/>
</dbReference>
<dbReference type="GO" id="GO:0016787">
    <property type="term" value="F:hydrolase activity"/>
    <property type="evidence" value="ECO:0007669"/>
    <property type="project" value="UniProtKB-KW"/>
</dbReference>
<dbReference type="InterPro" id="IPR029058">
    <property type="entry name" value="AB_hydrolase_fold"/>
</dbReference>
<dbReference type="EMBL" id="QFNY01000149">
    <property type="protein sequence ID" value="PZP00147.1"/>
    <property type="molecule type" value="Genomic_DNA"/>
</dbReference>
<keyword evidence="3" id="KW-0378">Hydrolase</keyword>
<evidence type="ECO:0000313" key="3">
    <source>
        <dbReference type="EMBL" id="PZP00147.1"/>
    </source>
</evidence>
<dbReference type="PANTHER" id="PTHR43194:SF2">
    <property type="entry name" value="PEROXISOMAL MEMBRANE PROTEIN LPX1"/>
    <property type="match status" value="1"/>
</dbReference>
<proteinExistence type="predicted"/>
<protein>
    <submittedName>
        <fullName evidence="3">Alpha/beta hydrolase</fullName>
    </submittedName>
</protein>
<dbReference type="SUPFAM" id="SSF53474">
    <property type="entry name" value="alpha/beta-Hydrolases"/>
    <property type="match status" value="1"/>
</dbReference>
<sequence length="386" mass="41926">MNDSTAMNNAPVHGDNTSSRQLADVLTDPRGASVAELTFGPDLLGPGFGDHYVEMGDDPDGETPVRFALVRYSPADAGGSAAATEASDQDHKFYARPALLFVHGMTDYFFQDHVARFFHEAGYAVYAIDMRKCGRAWREGQTWHHVTSQAIYDEDLSIALGLIGTAHPTVVPVGHSTGGLDVTTWAGRLNDATQRDPSGAEAGLHGMLGAVVGNSPWYGIQFDGLVGFVIKRVFPQLTKVAPHIPLPEGINPSYGHSLHADYAGEWDYDLELKPIEPRKKYVSWMAGVVRQIADIEAGRCDTGLPTLVLTSDGHYFGRGLTEATYVNDPILKPEQMWQTAPKVSPHSHIEVIADATHDVFLSRPAVRRRALNATADWLASQGIVGN</sequence>
<dbReference type="InterPro" id="IPR000073">
    <property type="entry name" value="AB_hydrolase_1"/>
</dbReference>
<accession>A0A2W5B403</accession>
<dbReference type="Gene3D" id="3.40.50.1820">
    <property type="entry name" value="alpha/beta hydrolase"/>
    <property type="match status" value="1"/>
</dbReference>
<comment type="caution">
    <text evidence="3">The sequence shown here is derived from an EMBL/GenBank/DDBJ whole genome shotgun (WGS) entry which is preliminary data.</text>
</comment>
<evidence type="ECO:0000313" key="4">
    <source>
        <dbReference type="Proteomes" id="UP000249451"/>
    </source>
</evidence>
<dbReference type="InterPro" id="IPR050228">
    <property type="entry name" value="Carboxylesterase_BioH"/>
</dbReference>
<evidence type="ECO:0000256" key="1">
    <source>
        <dbReference type="SAM" id="MobiDB-lite"/>
    </source>
</evidence>
<evidence type="ECO:0000259" key="2">
    <source>
        <dbReference type="Pfam" id="PF12697"/>
    </source>
</evidence>
<gene>
    <name evidence="3" type="ORF">DI609_06895</name>
</gene>
<feature type="domain" description="AB hydrolase-1" evidence="2">
    <location>
        <begin position="99"/>
        <end position="365"/>
    </location>
</feature>